<feature type="region of interest" description="Disordered" evidence="1">
    <location>
        <begin position="1"/>
        <end position="59"/>
    </location>
</feature>
<organism evidence="2 3">
    <name type="scientific">Aulographum hederae CBS 113979</name>
    <dbReference type="NCBI Taxonomy" id="1176131"/>
    <lineage>
        <taxon>Eukaryota</taxon>
        <taxon>Fungi</taxon>
        <taxon>Dikarya</taxon>
        <taxon>Ascomycota</taxon>
        <taxon>Pezizomycotina</taxon>
        <taxon>Dothideomycetes</taxon>
        <taxon>Pleosporomycetidae</taxon>
        <taxon>Aulographales</taxon>
        <taxon>Aulographaceae</taxon>
    </lineage>
</organism>
<feature type="region of interest" description="Disordered" evidence="1">
    <location>
        <begin position="174"/>
        <end position="220"/>
    </location>
</feature>
<keyword evidence="3" id="KW-1185">Reference proteome</keyword>
<sequence>MSPIKEPISNSVADDNSSPLSELSEMDTPSKPDSIHKACTAPAPEPTAPASSAIVSGDEPVINPKTGLPFHCREPNCQLSGKDFRPVVSHHFGRNKTASKEIGRRDYYEHWCRKHYQQLAYKGTKTDDQSFRPDMTTYCIKKVDYFLNPTLDAIEKGQPGIKFEILLKKSEEVRRSKQIAPKRSSEADKGRPGSGKKRTKATKAIKADAGEESEDAKRAPGAYEAPLKVLDELHLNGMLGKNKTVNDCKAVVAWMLKKVKEGDCDDFVCVEFLPEFDHFLCLEEPIGEPKKEKKAVKVPKKTGPKPKKDESSPGKSKVPAADADSEPVAASSSKTKVGGEKTSSSKKAAKPSKKGNQKPKKDSSDPKHEVEHGDLALAPSGKNKVNGNQASSKKDEVASSTDVDGEAGAASIAETTSEAVHIAEEHEVSFAMEVDSEPDAGMTEENPVPGEEITTAMQHDPVAAKDISTPVEENTSAMDVDGEAMAEDVLSLRDKTKANTNGGSADTTLMPPPSLTHLKSNIASTTTVTAESSSDTLSDSALMPPPPSHACKAAAATTTNKAKSAKTWKASKASKSKKRKRSDDDDTDESSEEDIRKRVKKMIPWSNTRIGQGRPEDAKLARTAMFKHYADIDTDMKITYDEKDRVNLEKWKTDYEEAEKNKRPVPLKPEPVPRNYFGPTVGVNNPHGLAGLSHKASAF</sequence>
<feature type="compositionally biased region" description="Basic residues" evidence="1">
    <location>
        <begin position="292"/>
        <end position="305"/>
    </location>
</feature>
<evidence type="ECO:0000313" key="3">
    <source>
        <dbReference type="Proteomes" id="UP000800041"/>
    </source>
</evidence>
<feature type="region of interest" description="Disordered" evidence="1">
    <location>
        <begin position="655"/>
        <end position="679"/>
    </location>
</feature>
<reference evidence="2" key="1">
    <citation type="journal article" date="2020" name="Stud. Mycol.">
        <title>101 Dothideomycetes genomes: a test case for predicting lifestyles and emergence of pathogens.</title>
        <authorList>
            <person name="Haridas S."/>
            <person name="Albert R."/>
            <person name="Binder M."/>
            <person name="Bloem J."/>
            <person name="Labutti K."/>
            <person name="Salamov A."/>
            <person name="Andreopoulos B."/>
            <person name="Baker S."/>
            <person name="Barry K."/>
            <person name="Bills G."/>
            <person name="Bluhm B."/>
            <person name="Cannon C."/>
            <person name="Castanera R."/>
            <person name="Culley D."/>
            <person name="Daum C."/>
            <person name="Ezra D."/>
            <person name="Gonzalez J."/>
            <person name="Henrissat B."/>
            <person name="Kuo A."/>
            <person name="Liang C."/>
            <person name="Lipzen A."/>
            <person name="Lutzoni F."/>
            <person name="Magnuson J."/>
            <person name="Mondo S."/>
            <person name="Nolan M."/>
            <person name="Ohm R."/>
            <person name="Pangilinan J."/>
            <person name="Park H.-J."/>
            <person name="Ramirez L."/>
            <person name="Alfaro M."/>
            <person name="Sun H."/>
            <person name="Tritt A."/>
            <person name="Yoshinaga Y."/>
            <person name="Zwiers L.-H."/>
            <person name="Turgeon B."/>
            <person name="Goodwin S."/>
            <person name="Spatafora J."/>
            <person name="Crous P."/>
            <person name="Grigoriev I."/>
        </authorList>
    </citation>
    <scope>NUCLEOTIDE SEQUENCE</scope>
    <source>
        <strain evidence="2">CBS 113979</strain>
    </source>
</reference>
<name>A0A6G1HA03_9PEZI</name>
<protein>
    <submittedName>
        <fullName evidence="2">Uncharacterized protein</fullName>
    </submittedName>
</protein>
<evidence type="ECO:0000313" key="2">
    <source>
        <dbReference type="EMBL" id="KAF1989778.1"/>
    </source>
</evidence>
<feature type="compositionally biased region" description="Polar residues" evidence="1">
    <location>
        <begin position="498"/>
        <end position="507"/>
    </location>
</feature>
<evidence type="ECO:0000256" key="1">
    <source>
        <dbReference type="SAM" id="MobiDB-lite"/>
    </source>
</evidence>
<accession>A0A6G1HA03</accession>
<feature type="compositionally biased region" description="Low complexity" evidence="1">
    <location>
        <begin position="524"/>
        <end position="536"/>
    </location>
</feature>
<feature type="compositionally biased region" description="Basic and acidic residues" evidence="1">
    <location>
        <begin position="359"/>
        <end position="374"/>
    </location>
</feature>
<proteinExistence type="predicted"/>
<dbReference type="Proteomes" id="UP000800041">
    <property type="component" value="Unassembled WGS sequence"/>
</dbReference>
<dbReference type="OrthoDB" id="4161595at2759"/>
<feature type="compositionally biased region" description="Basic residues" evidence="1">
    <location>
        <begin position="194"/>
        <end position="203"/>
    </location>
</feature>
<feature type="region of interest" description="Disordered" evidence="1">
    <location>
        <begin position="290"/>
        <end position="423"/>
    </location>
</feature>
<feature type="compositionally biased region" description="Low complexity" evidence="1">
    <location>
        <begin position="552"/>
        <end position="571"/>
    </location>
</feature>
<feature type="compositionally biased region" description="Basic residues" evidence="1">
    <location>
        <begin position="347"/>
        <end position="358"/>
    </location>
</feature>
<feature type="region of interest" description="Disordered" evidence="1">
    <location>
        <begin position="491"/>
        <end position="616"/>
    </location>
</feature>
<feature type="compositionally biased region" description="Low complexity" evidence="1">
    <location>
        <begin position="38"/>
        <end position="53"/>
    </location>
</feature>
<gene>
    <name evidence="2" type="ORF">K402DRAFT_263475</name>
</gene>
<feature type="compositionally biased region" description="Polar residues" evidence="1">
    <location>
        <begin position="8"/>
        <end position="21"/>
    </location>
</feature>
<dbReference type="EMBL" id="ML977144">
    <property type="protein sequence ID" value="KAF1989778.1"/>
    <property type="molecule type" value="Genomic_DNA"/>
</dbReference>
<dbReference type="AlphaFoldDB" id="A0A6G1HA03"/>